<evidence type="ECO:0000313" key="12">
    <source>
        <dbReference type="Proteomes" id="UP000199343"/>
    </source>
</evidence>
<dbReference type="AlphaFoldDB" id="A0A1C6V2F8"/>
<dbReference type="GO" id="GO:0005524">
    <property type="term" value="F:ATP binding"/>
    <property type="evidence" value="ECO:0007669"/>
    <property type="project" value="UniProtKB-KW"/>
</dbReference>
<comment type="similarity">
    <text evidence="2">Belongs to the ABC transporter superfamily.</text>
</comment>
<dbReference type="STRING" id="47871.GA0070608_2254"/>
<dbReference type="CDD" id="cd03257">
    <property type="entry name" value="ABC_NikE_OppD_transporters"/>
    <property type="match status" value="1"/>
</dbReference>
<protein>
    <submittedName>
        <fullName evidence="11">ABC transporter ATP-binding protein</fullName>
    </submittedName>
    <submittedName>
        <fullName evidence="10">Peptide/nickel transport system ATP-binding protein</fullName>
    </submittedName>
</protein>
<dbReference type="InterPro" id="IPR017871">
    <property type="entry name" value="ABC_transporter-like_CS"/>
</dbReference>
<evidence type="ECO:0000259" key="9">
    <source>
        <dbReference type="PROSITE" id="PS50893"/>
    </source>
</evidence>
<keyword evidence="13" id="KW-1185">Reference proteome</keyword>
<evidence type="ECO:0000313" key="11">
    <source>
        <dbReference type="EMBL" id="WSA35201.1"/>
    </source>
</evidence>
<dbReference type="InterPro" id="IPR027417">
    <property type="entry name" value="P-loop_NTPase"/>
</dbReference>
<dbReference type="OrthoDB" id="8481147at2"/>
<evidence type="ECO:0000256" key="2">
    <source>
        <dbReference type="ARBA" id="ARBA00005417"/>
    </source>
</evidence>
<evidence type="ECO:0000256" key="1">
    <source>
        <dbReference type="ARBA" id="ARBA00004202"/>
    </source>
</evidence>
<comment type="subcellular location">
    <subcellularLocation>
        <location evidence="1">Cell membrane</location>
        <topology evidence="1">Peripheral membrane protein</topology>
    </subcellularLocation>
</comment>
<keyword evidence="5" id="KW-0547">Nucleotide-binding</keyword>
<dbReference type="PANTHER" id="PTHR43297:SF2">
    <property type="entry name" value="DIPEPTIDE TRANSPORT ATP-BINDING PROTEIN DPPD"/>
    <property type="match status" value="1"/>
</dbReference>
<dbReference type="PROSITE" id="PS50893">
    <property type="entry name" value="ABC_TRANSPORTER_2"/>
    <property type="match status" value="1"/>
</dbReference>
<gene>
    <name evidence="10" type="ORF">GA0070608_2254</name>
    <name evidence="11" type="ORF">OIE14_14740</name>
</gene>
<keyword evidence="3" id="KW-0813">Transport</keyword>
<reference evidence="10 12" key="1">
    <citation type="submission" date="2016-06" db="EMBL/GenBank/DDBJ databases">
        <authorList>
            <person name="Kjaerup R.B."/>
            <person name="Dalgaard T.S."/>
            <person name="Juul-Madsen H.R."/>
        </authorList>
    </citation>
    <scope>NUCLEOTIDE SEQUENCE [LARGE SCALE GENOMIC DNA]</scope>
    <source>
        <strain evidence="10 12">DSM 43363</strain>
    </source>
</reference>
<evidence type="ECO:0000256" key="4">
    <source>
        <dbReference type="ARBA" id="ARBA00022475"/>
    </source>
</evidence>
<keyword evidence="4" id="KW-1003">Cell membrane</keyword>
<evidence type="ECO:0000256" key="3">
    <source>
        <dbReference type="ARBA" id="ARBA00022448"/>
    </source>
</evidence>
<dbReference type="GO" id="GO:0005886">
    <property type="term" value="C:plasma membrane"/>
    <property type="evidence" value="ECO:0007669"/>
    <property type="project" value="UniProtKB-SubCell"/>
</dbReference>
<dbReference type="EMBL" id="CP109071">
    <property type="protein sequence ID" value="WSA35201.1"/>
    <property type="molecule type" value="Genomic_DNA"/>
</dbReference>
<evidence type="ECO:0000313" key="13">
    <source>
        <dbReference type="Proteomes" id="UP001334804"/>
    </source>
</evidence>
<evidence type="ECO:0000256" key="8">
    <source>
        <dbReference type="SAM" id="MobiDB-lite"/>
    </source>
</evidence>
<dbReference type="Pfam" id="PF00005">
    <property type="entry name" value="ABC_tran"/>
    <property type="match status" value="1"/>
</dbReference>
<dbReference type="SMART" id="SM00382">
    <property type="entry name" value="AAA"/>
    <property type="match status" value="1"/>
</dbReference>
<evidence type="ECO:0000256" key="6">
    <source>
        <dbReference type="ARBA" id="ARBA00022840"/>
    </source>
</evidence>
<dbReference type="GO" id="GO:0015833">
    <property type="term" value="P:peptide transport"/>
    <property type="evidence" value="ECO:0007669"/>
    <property type="project" value="InterPro"/>
</dbReference>
<evidence type="ECO:0000256" key="5">
    <source>
        <dbReference type="ARBA" id="ARBA00022741"/>
    </source>
</evidence>
<dbReference type="SUPFAM" id="SSF52540">
    <property type="entry name" value="P-loop containing nucleoside triphosphate hydrolases"/>
    <property type="match status" value="1"/>
</dbReference>
<accession>A0A1C6V2F8</accession>
<dbReference type="NCBIfam" id="TIGR01727">
    <property type="entry name" value="oligo_HPY"/>
    <property type="match status" value="1"/>
</dbReference>
<dbReference type="InterPro" id="IPR050388">
    <property type="entry name" value="ABC_Ni/Peptide_Import"/>
</dbReference>
<dbReference type="PROSITE" id="PS00211">
    <property type="entry name" value="ABC_TRANSPORTER_1"/>
    <property type="match status" value="1"/>
</dbReference>
<dbReference type="InterPro" id="IPR003593">
    <property type="entry name" value="AAA+_ATPase"/>
</dbReference>
<proteinExistence type="inferred from homology"/>
<dbReference type="GO" id="GO:0016887">
    <property type="term" value="F:ATP hydrolysis activity"/>
    <property type="evidence" value="ECO:0007669"/>
    <property type="project" value="InterPro"/>
</dbReference>
<evidence type="ECO:0000313" key="10">
    <source>
        <dbReference type="EMBL" id="SCL60080.1"/>
    </source>
</evidence>
<dbReference type="FunFam" id="3.40.50.300:FF:000016">
    <property type="entry name" value="Oligopeptide ABC transporter ATP-binding component"/>
    <property type="match status" value="1"/>
</dbReference>
<organism evidence="10 12">
    <name type="scientific">Micromonospora peucetia</name>
    <dbReference type="NCBI Taxonomy" id="47871"/>
    <lineage>
        <taxon>Bacteria</taxon>
        <taxon>Bacillati</taxon>
        <taxon>Actinomycetota</taxon>
        <taxon>Actinomycetes</taxon>
        <taxon>Micromonosporales</taxon>
        <taxon>Micromonosporaceae</taxon>
        <taxon>Micromonospora</taxon>
    </lineage>
</organism>
<dbReference type="Gene3D" id="3.40.50.300">
    <property type="entry name" value="P-loop containing nucleotide triphosphate hydrolases"/>
    <property type="match status" value="1"/>
</dbReference>
<dbReference type="EMBL" id="FMIC01000002">
    <property type="protein sequence ID" value="SCL60080.1"/>
    <property type="molecule type" value="Genomic_DNA"/>
</dbReference>
<dbReference type="InterPro" id="IPR013563">
    <property type="entry name" value="Oligopep_ABC_C"/>
</dbReference>
<dbReference type="PANTHER" id="PTHR43297">
    <property type="entry name" value="OLIGOPEPTIDE TRANSPORT ATP-BINDING PROTEIN APPD"/>
    <property type="match status" value="1"/>
</dbReference>
<reference evidence="11 13" key="2">
    <citation type="submission" date="2022-10" db="EMBL/GenBank/DDBJ databases">
        <title>The complete genomes of actinobacterial strains from the NBC collection.</title>
        <authorList>
            <person name="Joergensen T.S."/>
            <person name="Alvarez Arevalo M."/>
            <person name="Sterndorff E.B."/>
            <person name="Faurdal D."/>
            <person name="Vuksanovic O."/>
            <person name="Mourched A.-S."/>
            <person name="Charusanti P."/>
            <person name="Shaw S."/>
            <person name="Blin K."/>
            <person name="Weber T."/>
        </authorList>
    </citation>
    <scope>NUCLEOTIDE SEQUENCE [LARGE SCALE GENOMIC DNA]</scope>
    <source>
        <strain evidence="11 13">NBC 01809</strain>
    </source>
</reference>
<feature type="domain" description="ABC transporter" evidence="9">
    <location>
        <begin position="4"/>
        <end position="256"/>
    </location>
</feature>
<feature type="region of interest" description="Disordered" evidence="8">
    <location>
        <begin position="330"/>
        <end position="381"/>
    </location>
</feature>
<keyword evidence="6 10" id="KW-0067">ATP-binding</keyword>
<dbReference type="RefSeq" id="WP_091626283.1">
    <property type="nucleotide sequence ID" value="NZ_CP109071.1"/>
</dbReference>
<sequence length="381" mass="40326">MALLDVDDLSVTFARRGQRTVHAVDGVSFSVDAGEVVGLVGESGCGKSVTSLAIMGLLPKQPGLRVGGKAVFDGTDLLQLDDRSRRDIRGRDVAMIFQDPLSSLNPVIPIGLQVTEVLTRHRGMKGAAAEKEAAALLDRVGIPDPKRRLKEYPHQLSGGMRQRALIAMAVACKPRLLIADEPTTALDVTIQAQILELLKELVRDSGTALVMITHDLGVVAGLCDTINVLYGGRVVETARRRPLFREPRHPYTVGLLGSVPRLDAVRGERLKPIPGSVRDLLPWSDGCAFAPRCTRRVDECVGEPPALVLAHDGRSYRCVNPAPLPGAVPPQAVDPTAPAAEVPAVTAQASTAQASTAEAADAPAAEAAAGPVPAPREEEKP</sequence>
<evidence type="ECO:0000256" key="7">
    <source>
        <dbReference type="ARBA" id="ARBA00023136"/>
    </source>
</evidence>
<dbReference type="Pfam" id="PF08352">
    <property type="entry name" value="oligo_HPY"/>
    <property type="match status" value="1"/>
</dbReference>
<dbReference type="InterPro" id="IPR003439">
    <property type="entry name" value="ABC_transporter-like_ATP-bd"/>
</dbReference>
<keyword evidence="7" id="KW-0472">Membrane</keyword>
<dbReference type="Proteomes" id="UP001334804">
    <property type="component" value="Chromosome"/>
</dbReference>
<name>A0A1C6V2F8_9ACTN</name>
<feature type="compositionally biased region" description="Low complexity" evidence="8">
    <location>
        <begin position="333"/>
        <end position="371"/>
    </location>
</feature>
<dbReference type="Proteomes" id="UP000199343">
    <property type="component" value="Unassembled WGS sequence"/>
</dbReference>